<reference evidence="1 2" key="1">
    <citation type="journal article" date="2018" name="Front. Plant Sci.">
        <title>Red Clover (Trifolium pratense) and Zigzag Clover (T. medium) - A Picture of Genomic Similarities and Differences.</title>
        <authorList>
            <person name="Dluhosova J."/>
            <person name="Istvanek J."/>
            <person name="Nedelnik J."/>
            <person name="Repkova J."/>
        </authorList>
    </citation>
    <scope>NUCLEOTIDE SEQUENCE [LARGE SCALE GENOMIC DNA]</scope>
    <source>
        <strain evidence="2">cv. 10/8</strain>
        <tissue evidence="1">Leaf</tissue>
    </source>
</reference>
<dbReference type="EMBL" id="LXQA010577178">
    <property type="protein sequence ID" value="MCI60194.1"/>
    <property type="molecule type" value="Genomic_DNA"/>
</dbReference>
<dbReference type="Proteomes" id="UP000265520">
    <property type="component" value="Unassembled WGS sequence"/>
</dbReference>
<evidence type="ECO:0000313" key="2">
    <source>
        <dbReference type="Proteomes" id="UP000265520"/>
    </source>
</evidence>
<keyword evidence="2" id="KW-1185">Reference proteome</keyword>
<sequence length="71" mass="7790">MDQNGGKSGNFAWGEKSCAWGENPKVVERDLSGNFAWGEKSCVWGENLLSRQFHSFTWGEKAAPGAKNAVK</sequence>
<accession>A0A392THX2</accession>
<organism evidence="1 2">
    <name type="scientific">Trifolium medium</name>
    <dbReference type="NCBI Taxonomy" id="97028"/>
    <lineage>
        <taxon>Eukaryota</taxon>
        <taxon>Viridiplantae</taxon>
        <taxon>Streptophyta</taxon>
        <taxon>Embryophyta</taxon>
        <taxon>Tracheophyta</taxon>
        <taxon>Spermatophyta</taxon>
        <taxon>Magnoliopsida</taxon>
        <taxon>eudicotyledons</taxon>
        <taxon>Gunneridae</taxon>
        <taxon>Pentapetalae</taxon>
        <taxon>rosids</taxon>
        <taxon>fabids</taxon>
        <taxon>Fabales</taxon>
        <taxon>Fabaceae</taxon>
        <taxon>Papilionoideae</taxon>
        <taxon>50 kb inversion clade</taxon>
        <taxon>NPAAA clade</taxon>
        <taxon>Hologalegina</taxon>
        <taxon>IRL clade</taxon>
        <taxon>Trifolieae</taxon>
        <taxon>Trifolium</taxon>
    </lineage>
</organism>
<dbReference type="AlphaFoldDB" id="A0A392THX2"/>
<proteinExistence type="predicted"/>
<protein>
    <submittedName>
        <fullName evidence="1">Uncharacterized protein</fullName>
    </submittedName>
</protein>
<comment type="caution">
    <text evidence="1">The sequence shown here is derived from an EMBL/GenBank/DDBJ whole genome shotgun (WGS) entry which is preliminary data.</text>
</comment>
<evidence type="ECO:0000313" key="1">
    <source>
        <dbReference type="EMBL" id="MCI60194.1"/>
    </source>
</evidence>
<name>A0A392THX2_9FABA</name>